<name>A0A1I2GKH7_9BACT</name>
<gene>
    <name evidence="2" type="ORF">SAMN02745121_07353</name>
</gene>
<feature type="compositionally biased region" description="Basic and acidic residues" evidence="1">
    <location>
        <begin position="35"/>
        <end position="54"/>
    </location>
</feature>
<dbReference type="EMBL" id="FOMX01000033">
    <property type="protein sequence ID" value="SFF17748.1"/>
    <property type="molecule type" value="Genomic_DNA"/>
</dbReference>
<dbReference type="AlphaFoldDB" id="A0A1I2GKH7"/>
<evidence type="ECO:0000313" key="2">
    <source>
        <dbReference type="EMBL" id="SFF17748.1"/>
    </source>
</evidence>
<evidence type="ECO:0000313" key="3">
    <source>
        <dbReference type="Proteomes" id="UP000199400"/>
    </source>
</evidence>
<organism evidence="2 3">
    <name type="scientific">Nannocystis exedens</name>
    <dbReference type="NCBI Taxonomy" id="54"/>
    <lineage>
        <taxon>Bacteria</taxon>
        <taxon>Pseudomonadati</taxon>
        <taxon>Myxococcota</taxon>
        <taxon>Polyangia</taxon>
        <taxon>Nannocystales</taxon>
        <taxon>Nannocystaceae</taxon>
        <taxon>Nannocystis</taxon>
    </lineage>
</organism>
<dbReference type="RefSeq" id="WP_096331446.1">
    <property type="nucleotide sequence ID" value="NZ_FOMX01000033.1"/>
</dbReference>
<evidence type="ECO:0000256" key="1">
    <source>
        <dbReference type="SAM" id="MobiDB-lite"/>
    </source>
</evidence>
<proteinExistence type="predicted"/>
<accession>A0A1I2GKH7</accession>
<keyword evidence="3" id="KW-1185">Reference proteome</keyword>
<sequence>MHGAFFTSLRDFSTRFGRRPALGPVSLRLGRAGHAAREGEGSMKEAAGRGSRDGSARRCGAYLGLVLAALTQASGCGSECDMSRLFYLTVELVDESGVPLDSEALAEAFEAAEIEICVDGPESHCFTERPEVMLTRGMFEVSHSDLAYPERRRCQLPMVRFTVEVPNCDSGEFLLDDEVATNQTKFEPRTGMLTIVCPGA</sequence>
<dbReference type="Proteomes" id="UP000199400">
    <property type="component" value="Unassembled WGS sequence"/>
</dbReference>
<reference evidence="3" key="1">
    <citation type="submission" date="2016-10" db="EMBL/GenBank/DDBJ databases">
        <authorList>
            <person name="Varghese N."/>
            <person name="Submissions S."/>
        </authorList>
    </citation>
    <scope>NUCLEOTIDE SEQUENCE [LARGE SCALE GENOMIC DNA]</scope>
    <source>
        <strain evidence="3">ATCC 25963</strain>
    </source>
</reference>
<protein>
    <submittedName>
        <fullName evidence="2">Uncharacterized protein</fullName>
    </submittedName>
</protein>
<feature type="region of interest" description="Disordered" evidence="1">
    <location>
        <begin position="33"/>
        <end position="54"/>
    </location>
</feature>